<accession>A0A067T2B1</accession>
<name>A0A067T2B1_GALM3</name>
<reference evidence="2" key="1">
    <citation type="journal article" date="2014" name="Proc. Natl. Acad. Sci. U.S.A.">
        <title>Extensive sampling of basidiomycete genomes demonstrates inadequacy of the white-rot/brown-rot paradigm for wood decay fungi.</title>
        <authorList>
            <person name="Riley R."/>
            <person name="Salamov A.A."/>
            <person name="Brown D.W."/>
            <person name="Nagy L.G."/>
            <person name="Floudas D."/>
            <person name="Held B.W."/>
            <person name="Levasseur A."/>
            <person name="Lombard V."/>
            <person name="Morin E."/>
            <person name="Otillar R."/>
            <person name="Lindquist E.A."/>
            <person name="Sun H."/>
            <person name="LaButti K.M."/>
            <person name="Schmutz J."/>
            <person name="Jabbour D."/>
            <person name="Luo H."/>
            <person name="Baker S.E."/>
            <person name="Pisabarro A.G."/>
            <person name="Walton J.D."/>
            <person name="Blanchette R.A."/>
            <person name="Henrissat B."/>
            <person name="Martin F."/>
            <person name="Cullen D."/>
            <person name="Hibbett D.S."/>
            <person name="Grigoriev I.V."/>
        </authorList>
    </citation>
    <scope>NUCLEOTIDE SEQUENCE [LARGE SCALE GENOMIC DNA]</scope>
    <source>
        <strain evidence="2">CBS 339.88</strain>
    </source>
</reference>
<keyword evidence="2" id="KW-1185">Reference proteome</keyword>
<dbReference type="AlphaFoldDB" id="A0A067T2B1"/>
<organism evidence="1 2">
    <name type="scientific">Galerina marginata (strain CBS 339.88)</name>
    <dbReference type="NCBI Taxonomy" id="685588"/>
    <lineage>
        <taxon>Eukaryota</taxon>
        <taxon>Fungi</taxon>
        <taxon>Dikarya</taxon>
        <taxon>Basidiomycota</taxon>
        <taxon>Agaricomycotina</taxon>
        <taxon>Agaricomycetes</taxon>
        <taxon>Agaricomycetidae</taxon>
        <taxon>Agaricales</taxon>
        <taxon>Agaricineae</taxon>
        <taxon>Strophariaceae</taxon>
        <taxon>Galerina</taxon>
    </lineage>
</organism>
<proteinExistence type="predicted"/>
<gene>
    <name evidence="1" type="ORF">GALMADRAFT_225479</name>
</gene>
<evidence type="ECO:0000313" key="1">
    <source>
        <dbReference type="EMBL" id="KDR77325.1"/>
    </source>
</evidence>
<dbReference type="Proteomes" id="UP000027222">
    <property type="component" value="Unassembled WGS sequence"/>
</dbReference>
<dbReference type="HOGENOM" id="CLU_192393_0_0_1"/>
<dbReference type="EMBL" id="KL142377">
    <property type="protein sequence ID" value="KDR77325.1"/>
    <property type="molecule type" value="Genomic_DNA"/>
</dbReference>
<evidence type="ECO:0000313" key="2">
    <source>
        <dbReference type="Proteomes" id="UP000027222"/>
    </source>
</evidence>
<protein>
    <recommendedName>
        <fullName evidence="3">Non-specific serine/threonine protein kinase</fullName>
    </recommendedName>
</protein>
<sequence>MVHGDLRTVNVMIKMKDLLHVDDGPEPILMVVDFDWADYELSAFYPAFINMDIPWSGKRGMQILLHHDAELVDKWWAKYPNSLPF</sequence>
<evidence type="ECO:0008006" key="3">
    <source>
        <dbReference type="Google" id="ProtNLM"/>
    </source>
</evidence>
<dbReference type="OrthoDB" id="4062651at2759"/>